<gene>
    <name evidence="1" type="ORF">CcrBL10_gp152c</name>
</gene>
<accession>A0A385E9E9</accession>
<reference evidence="1 2" key="1">
    <citation type="submission" date="2018-07" db="EMBL/GenBank/DDBJ databases">
        <title>Giant CbK-like Caulobacter bacteriophages have genetically divergent genomes.</title>
        <authorList>
            <person name="Wilson K.M."/>
            <person name="Ely B."/>
        </authorList>
    </citation>
    <scope>NUCLEOTIDE SEQUENCE [LARGE SCALE GENOMIC DNA]</scope>
</reference>
<evidence type="ECO:0000313" key="1">
    <source>
        <dbReference type="EMBL" id="AXQ68356.1"/>
    </source>
</evidence>
<protein>
    <submittedName>
        <fullName evidence="1">Uncharacterized protein</fullName>
    </submittedName>
</protein>
<keyword evidence="2" id="KW-1185">Reference proteome</keyword>
<sequence>MKRLTDPLFWLTTIAVVVILGMTAAVVSLDEEDHLRWSPEHKELVAKKARWARMGHEQWLRDEAARKKKLNYAWRMQIAKVCRQSGQYVLRGADGRLWLSLYPNPGKVASNGGSMTPPSPDYQYISGGNVPGAWDPDTYMSPVAAVDPVKVCQ</sequence>
<dbReference type="Proteomes" id="UP000258997">
    <property type="component" value="Segment"/>
</dbReference>
<proteinExistence type="predicted"/>
<name>A0A385E9E9_9CAUD</name>
<organism evidence="1 2">
    <name type="scientific">Caulobacter phage CcrBL10</name>
    <dbReference type="NCBI Taxonomy" id="2283269"/>
    <lineage>
        <taxon>Viruses</taxon>
        <taxon>Duplodnaviria</taxon>
        <taxon>Heunggongvirae</taxon>
        <taxon>Uroviricota</taxon>
        <taxon>Caudoviricetes</taxon>
        <taxon>Jeanschmidtviridae</taxon>
        <taxon>Poindextervirus</taxon>
        <taxon>Poindextervirus BL10</taxon>
    </lineage>
</organism>
<evidence type="ECO:0000313" key="2">
    <source>
        <dbReference type="Proteomes" id="UP000258997"/>
    </source>
</evidence>
<dbReference type="EMBL" id="MH588544">
    <property type="protein sequence ID" value="AXQ68356.1"/>
    <property type="molecule type" value="Genomic_DNA"/>
</dbReference>